<dbReference type="RefSeq" id="WP_077341981.1">
    <property type="nucleotide sequence ID" value="NZ_CP019605.1"/>
</dbReference>
<proteinExistence type="predicted"/>
<dbReference type="OrthoDB" id="9787127at2"/>
<dbReference type="AlphaFoldDB" id="A0A1Q2CEY2"/>
<sequence>MASIFKTVSWQVEQLVGGIEQGSIRLPDLQRPFVWPTTKVRDLFDSMYRGYPVGELMFWDDASGEASRVIGHGSGLGGRHQIVDGQQRITSLYASIKGRPVRNSDYMEKQITISFNPFSERFEVRTPALAKSPQWIENIATYFESSKRTEREFIKRYESSVGELTDEQEDHLDRVFERLGDLKKYTFNVVHIAGESGKGLVADIFVRINSEGVRLRASDYILTWLSVFWPEGREQIEDFSRHSRITPQRASEIAGSPIHWTPVNPFLAVETFHVVRAMVAVGQGRARLQDAYTALQARDPQTGYVDEEKLHEQLNRLQQALPVVTDRVNWTEFIHTIQMAGFRQARNITSSLNVISSYILFLLGRTRFRVDITTLRAVIARWIFMAQLTGRYTGSAESQLSKDLSRLELVATGDADGFVKALDEIVDSEMTSDFWRFGMPQMLAYSNAALSPAYQCYLAALNILDAKMFMLDMPVSQWMDPTLPTVKGMEGHHLFPRAYLGRELGIDDVKRVNQIANYAPTDWATNILISDRPPAEYWPELLQARHIRGEELQQQIYWHALPEDWHLLDYDEFLARRRDLIAQVTRDAFSKLRSGRAAGTVDDNFSALERHDPSLRELVDAGLLRPGDLLDPVDPDWVVDAVITDDGTVLIDGEHEFDALDDAARFLDVHNISGLEFWALEVNEGLTPLTEVAEELGERAA</sequence>
<feature type="domain" description="GmrSD restriction endonucleases N-terminal" evidence="1">
    <location>
        <begin position="12"/>
        <end position="225"/>
    </location>
</feature>
<evidence type="ECO:0000313" key="2">
    <source>
        <dbReference type="EMBL" id="AQP44666.1"/>
    </source>
</evidence>
<evidence type="ECO:0000259" key="1">
    <source>
        <dbReference type="Pfam" id="PF03235"/>
    </source>
</evidence>
<dbReference type="EMBL" id="CP019605">
    <property type="protein sequence ID" value="AQP44666.1"/>
    <property type="molecule type" value="Genomic_DNA"/>
</dbReference>
<dbReference type="InterPro" id="IPR004919">
    <property type="entry name" value="GmrSD_N"/>
</dbReference>
<gene>
    <name evidence="2" type="ORF">RPIT_07460</name>
</gene>
<dbReference type="Pfam" id="PF03235">
    <property type="entry name" value="GmrSD_N"/>
    <property type="match status" value="1"/>
</dbReference>
<evidence type="ECO:0000313" key="3">
    <source>
        <dbReference type="Proteomes" id="UP000188324"/>
    </source>
</evidence>
<name>A0A1Q2CEY2_9ACTN</name>
<accession>A0A1Q2CEY2</accession>
<dbReference type="PANTHER" id="PTHR37292:SF2">
    <property type="entry name" value="DUF262 DOMAIN-CONTAINING PROTEIN"/>
    <property type="match status" value="1"/>
</dbReference>
<dbReference type="Proteomes" id="UP000188324">
    <property type="component" value="Chromosome"/>
</dbReference>
<organism evidence="2 3">
    <name type="scientific">Tessaracoccus flavus</name>
    <dbReference type="NCBI Taxonomy" id="1610493"/>
    <lineage>
        <taxon>Bacteria</taxon>
        <taxon>Bacillati</taxon>
        <taxon>Actinomycetota</taxon>
        <taxon>Actinomycetes</taxon>
        <taxon>Propionibacteriales</taxon>
        <taxon>Propionibacteriaceae</taxon>
        <taxon>Tessaracoccus</taxon>
    </lineage>
</organism>
<dbReference type="PANTHER" id="PTHR37292">
    <property type="entry name" value="VNG6097C"/>
    <property type="match status" value="1"/>
</dbReference>
<protein>
    <recommendedName>
        <fullName evidence="1">GmrSD restriction endonucleases N-terminal domain-containing protein</fullName>
    </recommendedName>
</protein>
<reference evidence="2 3" key="1">
    <citation type="journal article" date="2016" name="Int. J. Syst. Evol. Microbiol.">
        <title>Tessaracoccus flavus sp. nov., isolated from the drainage system of a lindane-producing factory.</title>
        <authorList>
            <person name="Kumari R."/>
            <person name="Singh P."/>
            <person name="Schumann P."/>
            <person name="Lal R."/>
        </authorList>
    </citation>
    <scope>NUCLEOTIDE SEQUENCE [LARGE SCALE GENOMIC DNA]</scope>
    <source>
        <strain evidence="2 3">RP1T</strain>
    </source>
</reference>
<dbReference type="KEGG" id="tfl:RPIT_07460"/>
<keyword evidence="3" id="KW-1185">Reference proteome</keyword>